<protein>
    <submittedName>
        <fullName evidence="5">GntR family transcriptional regulator</fullName>
    </submittedName>
</protein>
<keyword evidence="1" id="KW-0805">Transcription regulation</keyword>
<comment type="caution">
    <text evidence="5">The sequence shown here is derived from an EMBL/GenBank/DDBJ whole genome shotgun (WGS) entry which is preliminary data.</text>
</comment>
<evidence type="ECO:0000259" key="4">
    <source>
        <dbReference type="PROSITE" id="PS50949"/>
    </source>
</evidence>
<dbReference type="InterPro" id="IPR036388">
    <property type="entry name" value="WH-like_DNA-bd_sf"/>
</dbReference>
<proteinExistence type="predicted"/>
<dbReference type="CDD" id="cd06267">
    <property type="entry name" value="PBP1_LacI_sugar_binding-like"/>
    <property type="match status" value="1"/>
</dbReference>
<dbReference type="InterPro" id="IPR028082">
    <property type="entry name" value="Peripla_BP_I"/>
</dbReference>
<dbReference type="EMBL" id="BNAJ01000004">
    <property type="protein sequence ID" value="GHF43343.1"/>
    <property type="molecule type" value="Genomic_DNA"/>
</dbReference>
<keyword evidence="6" id="KW-1185">Reference proteome</keyword>
<dbReference type="SUPFAM" id="SSF46785">
    <property type="entry name" value="Winged helix' DNA-binding domain"/>
    <property type="match status" value="1"/>
</dbReference>
<dbReference type="InterPro" id="IPR036390">
    <property type="entry name" value="WH_DNA-bd_sf"/>
</dbReference>
<evidence type="ECO:0000313" key="6">
    <source>
        <dbReference type="Proteomes" id="UP000619376"/>
    </source>
</evidence>
<gene>
    <name evidence="5" type="primary">rliB</name>
    <name evidence="5" type="ORF">GCM10017781_19720</name>
</gene>
<dbReference type="PANTHER" id="PTHR30146">
    <property type="entry name" value="LACI-RELATED TRANSCRIPTIONAL REPRESSOR"/>
    <property type="match status" value="1"/>
</dbReference>
<evidence type="ECO:0000256" key="2">
    <source>
        <dbReference type="ARBA" id="ARBA00023125"/>
    </source>
</evidence>
<feature type="domain" description="HTH gntR-type" evidence="4">
    <location>
        <begin position="6"/>
        <end position="74"/>
    </location>
</feature>
<dbReference type="Pfam" id="PF13377">
    <property type="entry name" value="Peripla_BP_3"/>
    <property type="match status" value="1"/>
</dbReference>
<keyword evidence="2" id="KW-0238">DNA-binding</keyword>
<dbReference type="Proteomes" id="UP000619376">
    <property type="component" value="Unassembled WGS sequence"/>
</dbReference>
<dbReference type="Pfam" id="PF00392">
    <property type="entry name" value="GntR"/>
    <property type="match status" value="1"/>
</dbReference>
<evidence type="ECO:0000256" key="3">
    <source>
        <dbReference type="ARBA" id="ARBA00023163"/>
    </source>
</evidence>
<dbReference type="PANTHER" id="PTHR30146:SF109">
    <property type="entry name" value="HTH-TYPE TRANSCRIPTIONAL REGULATOR GALS"/>
    <property type="match status" value="1"/>
</dbReference>
<evidence type="ECO:0000313" key="5">
    <source>
        <dbReference type="EMBL" id="GHF43343.1"/>
    </source>
</evidence>
<dbReference type="Gene3D" id="3.40.50.2300">
    <property type="match status" value="2"/>
</dbReference>
<organism evidence="5 6">
    <name type="scientific">Deinococcus metalli</name>
    <dbReference type="NCBI Taxonomy" id="1141878"/>
    <lineage>
        <taxon>Bacteria</taxon>
        <taxon>Thermotogati</taxon>
        <taxon>Deinococcota</taxon>
        <taxon>Deinococci</taxon>
        <taxon>Deinococcales</taxon>
        <taxon>Deinococcaceae</taxon>
        <taxon>Deinococcus</taxon>
    </lineage>
</organism>
<dbReference type="CDD" id="cd07377">
    <property type="entry name" value="WHTH_GntR"/>
    <property type="match status" value="1"/>
</dbReference>
<dbReference type="Gene3D" id="1.10.10.10">
    <property type="entry name" value="Winged helix-like DNA-binding domain superfamily/Winged helix DNA-binding domain"/>
    <property type="match status" value="1"/>
</dbReference>
<accession>A0ABQ3JMJ8</accession>
<dbReference type="PROSITE" id="PS50949">
    <property type="entry name" value="HTH_GNTR"/>
    <property type="match status" value="1"/>
</dbReference>
<name>A0ABQ3JMJ8_9DEIO</name>
<dbReference type="SUPFAM" id="SSF53822">
    <property type="entry name" value="Periplasmic binding protein-like I"/>
    <property type="match status" value="1"/>
</dbReference>
<keyword evidence="3" id="KW-0804">Transcription</keyword>
<evidence type="ECO:0000256" key="1">
    <source>
        <dbReference type="ARBA" id="ARBA00023015"/>
    </source>
</evidence>
<sequence length="392" mass="42319">MLSVTTHLYERIVASMLDDLRAGRLRPGDRVPSEHVLAQTFEVSRITSRRALDVLAQASVLERAQGRGTFVVHDLPDLERVGAALGMNPEPASVVAAPANTRSGLVGLVLPDFNDSYGLHLLYAIEQRCAQQGLDLILKRTYGGQGNEERAITTLMRRGVDGLIIFPVHGEHYNPVLLKAVLGDFPVVLIDRYLRGISAPAVVTDNHAAAAALTTYLINQGHRDIAFVSPPVENTSTLEERFEGWSTALAGHGLLRRPELILSNLLSTLPTPSQAHNIAADQSLLEAFVHSVRATAFVCVEYSLALELMATLTRLNRRIPQDVSVACFDAPRAPLPLDGGLPPFTHIQQNETGMGHTAVEMILARLGGQTLASVTHVPFTLIEGRSTAAPGA</sequence>
<dbReference type="InterPro" id="IPR000524">
    <property type="entry name" value="Tscrpt_reg_HTH_GntR"/>
</dbReference>
<dbReference type="InterPro" id="IPR046335">
    <property type="entry name" value="LacI/GalR-like_sensor"/>
</dbReference>
<reference evidence="6" key="1">
    <citation type="journal article" date="2019" name="Int. J. Syst. Evol. Microbiol.">
        <title>The Global Catalogue of Microorganisms (GCM) 10K type strain sequencing project: providing services to taxonomists for standard genome sequencing and annotation.</title>
        <authorList>
            <consortium name="The Broad Institute Genomics Platform"/>
            <consortium name="The Broad Institute Genome Sequencing Center for Infectious Disease"/>
            <person name="Wu L."/>
            <person name="Ma J."/>
        </authorList>
    </citation>
    <scope>NUCLEOTIDE SEQUENCE [LARGE SCALE GENOMIC DNA]</scope>
    <source>
        <strain evidence="6">CGMCC 1.18437</strain>
    </source>
</reference>
<dbReference type="SMART" id="SM00345">
    <property type="entry name" value="HTH_GNTR"/>
    <property type="match status" value="1"/>
</dbReference>